<keyword evidence="18" id="KW-1185">Reference proteome</keyword>
<evidence type="ECO:0000313" key="18">
    <source>
        <dbReference type="Proteomes" id="UP000600220"/>
    </source>
</evidence>
<dbReference type="Pfam" id="PF12320">
    <property type="entry name" value="SbcD_C"/>
    <property type="match status" value="1"/>
</dbReference>
<dbReference type="Proteomes" id="UP000256409">
    <property type="component" value="Unassembled WGS sequence"/>
</dbReference>
<evidence type="ECO:0000259" key="12">
    <source>
        <dbReference type="Pfam" id="PF12320"/>
    </source>
</evidence>
<dbReference type="Pfam" id="PF00149">
    <property type="entry name" value="Metallophos"/>
    <property type="match status" value="1"/>
</dbReference>
<evidence type="ECO:0000256" key="3">
    <source>
        <dbReference type="ARBA" id="ARBA00013365"/>
    </source>
</evidence>
<dbReference type="InterPro" id="IPR026843">
    <property type="entry name" value="SbcD_C"/>
</dbReference>
<comment type="subunit">
    <text evidence="2 10">Heterodimer of SbcC and SbcD.</text>
</comment>
<dbReference type="EMBL" id="QEIT01000063">
    <property type="protein sequence ID" value="PWZ73599.1"/>
    <property type="molecule type" value="Genomic_DNA"/>
</dbReference>
<evidence type="ECO:0000256" key="10">
    <source>
        <dbReference type="RuleBase" id="RU363069"/>
    </source>
</evidence>
<feature type="domain" description="Nuclease SbcCD subunit D C-terminal" evidence="12">
    <location>
        <begin position="265"/>
        <end position="353"/>
    </location>
</feature>
<dbReference type="GO" id="GO:0004519">
    <property type="term" value="F:endonuclease activity"/>
    <property type="evidence" value="ECO:0007669"/>
    <property type="project" value="UniProtKB-KW"/>
</dbReference>
<evidence type="ECO:0000256" key="5">
    <source>
        <dbReference type="ARBA" id="ARBA00022722"/>
    </source>
</evidence>
<organism evidence="14 16">
    <name type="scientific">Staphylococcus pseudintermedius</name>
    <dbReference type="NCBI Taxonomy" id="283734"/>
    <lineage>
        <taxon>Bacteria</taxon>
        <taxon>Bacillati</taxon>
        <taxon>Bacillota</taxon>
        <taxon>Bacilli</taxon>
        <taxon>Bacillales</taxon>
        <taxon>Staphylococcaceae</taxon>
        <taxon>Staphylococcus</taxon>
        <taxon>Staphylococcus intermedius group</taxon>
    </lineage>
</organism>
<evidence type="ECO:0000256" key="2">
    <source>
        <dbReference type="ARBA" id="ARBA00011322"/>
    </source>
</evidence>
<dbReference type="GO" id="GO:0006260">
    <property type="term" value="P:DNA replication"/>
    <property type="evidence" value="ECO:0007669"/>
    <property type="project" value="UniProtKB-KW"/>
</dbReference>
<dbReference type="InterPro" id="IPR029052">
    <property type="entry name" value="Metallo-depent_PP-like"/>
</dbReference>
<keyword evidence="9 10" id="KW-0233">DNA recombination</keyword>
<evidence type="ECO:0000313" key="16">
    <source>
        <dbReference type="Proteomes" id="UP000246800"/>
    </source>
</evidence>
<dbReference type="GO" id="GO:0006310">
    <property type="term" value="P:DNA recombination"/>
    <property type="evidence" value="ECO:0007669"/>
    <property type="project" value="UniProtKB-KW"/>
</dbReference>
<evidence type="ECO:0000256" key="4">
    <source>
        <dbReference type="ARBA" id="ARBA00022705"/>
    </source>
</evidence>
<dbReference type="InterPro" id="IPR050535">
    <property type="entry name" value="DNA_Repair-Maintenance_Comp"/>
</dbReference>
<evidence type="ECO:0000313" key="17">
    <source>
        <dbReference type="Proteomes" id="UP000256409"/>
    </source>
</evidence>
<evidence type="ECO:0000256" key="9">
    <source>
        <dbReference type="ARBA" id="ARBA00023172"/>
    </source>
</evidence>
<dbReference type="CDD" id="cd00840">
    <property type="entry name" value="MPP_Mre11_N"/>
    <property type="match status" value="1"/>
</dbReference>
<dbReference type="OrthoDB" id="9773856at2"/>
<dbReference type="NCBIfam" id="TIGR00619">
    <property type="entry name" value="sbcd"/>
    <property type="match status" value="1"/>
</dbReference>
<keyword evidence="6 10" id="KW-0255">Endonuclease</keyword>
<proteinExistence type="inferred from homology"/>
<reference evidence="14 16" key="1">
    <citation type="journal article" date="2018" name="Vet. Microbiol.">
        <title>Clonal diversity and geographic distribution of methicillin-resistant Staphylococcus pseudintermedius from Australian animals: Discovery of novel sequence types.</title>
        <authorList>
            <person name="Worthing K.A."/>
            <person name="Abraham S."/>
            <person name="Coombs G.W."/>
            <person name="Pang S."/>
            <person name="Saputra S."/>
            <person name="Jordan D."/>
            <person name="Trott D.J."/>
            <person name="Norris J.M."/>
        </authorList>
    </citation>
    <scope>NUCLEOTIDE SEQUENCE [LARGE SCALE GENOMIC DNA]</scope>
    <source>
        <strain evidence="14 16">ST525 1</strain>
    </source>
</reference>
<comment type="similarity">
    <text evidence="1 10">Belongs to the SbcD family.</text>
</comment>
<dbReference type="GO" id="GO:0008408">
    <property type="term" value="F:3'-5' exonuclease activity"/>
    <property type="evidence" value="ECO:0007669"/>
    <property type="project" value="InterPro"/>
</dbReference>
<feature type="domain" description="Calcineurin-like phosphoesterase" evidence="11">
    <location>
        <begin position="5"/>
        <end position="216"/>
    </location>
</feature>
<dbReference type="InterPro" id="IPR004593">
    <property type="entry name" value="SbcD"/>
</dbReference>
<evidence type="ECO:0000256" key="7">
    <source>
        <dbReference type="ARBA" id="ARBA00022801"/>
    </source>
</evidence>
<keyword evidence="5 10" id="KW-0540">Nuclease</keyword>
<dbReference type="NCBIfam" id="NF041753">
    <property type="entry name" value="sbcd_Staph"/>
    <property type="match status" value="1"/>
</dbReference>
<dbReference type="Proteomes" id="UP000600220">
    <property type="component" value="Unassembled WGS sequence"/>
</dbReference>
<gene>
    <name evidence="10" type="primary">sbcD</name>
    <name evidence="14" type="ORF">DD902_10405</name>
    <name evidence="15" type="ORF">DV961_10315</name>
    <name evidence="13" type="ORF">EGV54_00625</name>
</gene>
<dbReference type="PANTHER" id="PTHR30337">
    <property type="entry name" value="COMPONENT OF ATP-DEPENDENT DSDNA EXONUCLEASE"/>
    <property type="match status" value="1"/>
</dbReference>
<comment type="caution">
    <text evidence="14">The sequence shown here is derived from an EMBL/GenBank/DDBJ whole genome shotgun (WGS) entry which is preliminary data.</text>
</comment>
<dbReference type="Proteomes" id="UP000246800">
    <property type="component" value="Unassembled WGS sequence"/>
</dbReference>
<reference evidence="17" key="3">
    <citation type="journal article" date="2018" name="Vet. Microbiol.">
        <title>Molecular epidemiology of methicillin-resistant staphylococci amongst veterinary personnel, personnel-owned pets, patients and the hospital environment of two companion animal veterinary hospitals.</title>
        <authorList>
            <person name="Worthing K.A."/>
            <person name="Brown J."/>
            <person name="Gerber L."/>
            <person name="Abraham S."/>
            <person name="Trott D."/>
            <person name="Norris J.M."/>
        </authorList>
    </citation>
    <scope>NUCLEOTIDE SEQUENCE [LARGE SCALE GENOMIC DNA]</scope>
    <source>
        <strain evidence="17">ST496-2</strain>
    </source>
</reference>
<dbReference type="AlphaFoldDB" id="A0A2P5JAY5"/>
<dbReference type="InterPro" id="IPR041796">
    <property type="entry name" value="Mre11_N"/>
</dbReference>
<evidence type="ECO:0000256" key="1">
    <source>
        <dbReference type="ARBA" id="ARBA00010555"/>
    </source>
</evidence>
<evidence type="ECO:0000313" key="14">
    <source>
        <dbReference type="EMBL" id="PWZ73599.1"/>
    </source>
</evidence>
<reference evidence="13 18" key="4">
    <citation type="submission" date="2018-11" db="EMBL/GenBank/DDBJ databases">
        <authorList>
            <consortium name="Veterinary Laboratory Investigation and Response Network"/>
        </authorList>
    </citation>
    <scope>NUCLEOTIDE SEQUENCE [LARGE SCALE GENOMIC DNA]</scope>
    <source>
        <strain evidence="13 18">SPSE-18-VL-LA-PA-Ryan-0021</strain>
    </source>
</reference>
<dbReference type="EMBL" id="QQPC01000071">
    <property type="protein sequence ID" value="REA80667.1"/>
    <property type="molecule type" value="Genomic_DNA"/>
</dbReference>
<name>A0A2P5JAY5_STAPS</name>
<evidence type="ECO:0000256" key="6">
    <source>
        <dbReference type="ARBA" id="ARBA00022759"/>
    </source>
</evidence>
<evidence type="ECO:0000256" key="8">
    <source>
        <dbReference type="ARBA" id="ARBA00022839"/>
    </source>
</evidence>
<keyword evidence="4 10" id="KW-0235">DNA replication</keyword>
<dbReference type="EMBL" id="AAXKXX010000001">
    <property type="protein sequence ID" value="EGQ4383604.1"/>
    <property type="molecule type" value="Genomic_DNA"/>
</dbReference>
<reference evidence="15" key="2">
    <citation type="journal article" date="2018" name="Vet. Microbiol.">
        <title>Methicillin-resistant staphylococci amongst veterinary personnel, personnel-owned pets, patients and the hospital environment of two small animal veterinary hospitals.</title>
        <authorList>
            <person name="Worthing K.A."/>
            <person name="Brown J."/>
            <person name="Gerber L."/>
            <person name="Abraham S."/>
            <person name="Trott D."/>
            <person name="Norris J.M."/>
        </authorList>
    </citation>
    <scope>NUCLEOTIDE SEQUENCE</scope>
    <source>
        <strain evidence="15">ST496-2</strain>
    </source>
</reference>
<evidence type="ECO:0000313" key="15">
    <source>
        <dbReference type="EMBL" id="REA80667.1"/>
    </source>
</evidence>
<keyword evidence="7 10" id="KW-0378">Hydrolase</keyword>
<protein>
    <recommendedName>
        <fullName evidence="3 10">Nuclease SbcCD subunit D</fullName>
    </recommendedName>
</protein>
<comment type="function">
    <text evidence="10">SbcCD cleaves DNA hairpin structures. These structures can inhibit DNA replication and are intermediates in certain DNA recombination reactions. The complex acts as a 3'-&gt;5' double strand exonuclease that can open hairpins. It also has a 5' single-strand endonuclease activity.</text>
</comment>
<dbReference type="InterPro" id="IPR053381">
    <property type="entry name" value="SbcCD_nuclease"/>
</dbReference>
<sequence>MMELKLIHTADWHLGKVLNGHSFLEDQQYVLKQLIEVLEREQPDALIIAGDIYDTAYPSKYVIQLMEETIAKINLEIQIPVVMINGNHDGKERLRYGASWFRHNQLYITTEIEQFFEPVILGNVAIYTLPFFTLSEAREYLEVSVENYEEAVKKLVDQVRPQLNPAMTNILVGHFTLTGAPKSDSERDITIGTIEAVSPQFLVDFDAVMLGHIHHPFASQYQNVVYSGSLLQYSFSEVQQVKGVRLFHIEADQAIRQSFIPLKPARELEVVEASFDDIMNGRFKRKSDDNYFHFNVEQLTHVKDPMQKLKQIYPNTLSLTQQTQPSSYQSKVLADVKKLSPLDIVGQFYSEMTTDTLSETQKSNVIQLLETMNEEE</sequence>
<dbReference type="PANTHER" id="PTHR30337:SF0">
    <property type="entry name" value="NUCLEASE SBCCD SUBUNIT D"/>
    <property type="match status" value="1"/>
</dbReference>
<keyword evidence="8 10" id="KW-0269">Exonuclease</keyword>
<dbReference type="SUPFAM" id="SSF56300">
    <property type="entry name" value="Metallo-dependent phosphatases"/>
    <property type="match status" value="1"/>
</dbReference>
<evidence type="ECO:0000259" key="11">
    <source>
        <dbReference type="Pfam" id="PF00149"/>
    </source>
</evidence>
<dbReference type="Gene3D" id="3.60.21.10">
    <property type="match status" value="1"/>
</dbReference>
<evidence type="ECO:0000313" key="13">
    <source>
        <dbReference type="EMBL" id="EGQ4383604.1"/>
    </source>
</evidence>
<dbReference type="InterPro" id="IPR004843">
    <property type="entry name" value="Calcineurin-like_PHP"/>
</dbReference>
<accession>A0A2P5JAY5</accession>